<dbReference type="AlphaFoldDB" id="A0A1M6KTF2"/>
<organism evidence="5 6">
    <name type="scientific">Aquimarina spongiae</name>
    <dbReference type="NCBI Taxonomy" id="570521"/>
    <lineage>
        <taxon>Bacteria</taxon>
        <taxon>Pseudomonadati</taxon>
        <taxon>Bacteroidota</taxon>
        <taxon>Flavobacteriia</taxon>
        <taxon>Flavobacteriales</taxon>
        <taxon>Flavobacteriaceae</taxon>
        <taxon>Aquimarina</taxon>
    </lineage>
</organism>
<sequence length="556" mass="65074">MELTWFKKGTIYQIYPRSFNDSNNDGIGDLRGIIEKLDYLKSLEVDILWLSPIFKSPNDDNGYDISDYCDIMSEFGTMEDFDELLKQTHHRGMRLILDLVANHCSDEHRWFQEAKKSKDNPYRDYFHWRKPAANGGPPNNWKSFFGGSAWELDPLSGEYYLHLFTKKQPDLNWENPKVREEIYNAMRFWLDKGVDGFRMDVIPLISKREGYPDAPKKGFRKIIEEVYANGPRVHEYLKEMNTNVVSQYDAFSLAEGVGINHENAGLYINKDRKELDMLYHFDVLECTIVNGKFEESSVFNLVNLKNIFKKWREAVHEKGWLANAMGNHDFARMVSRFGNDTSYWSESAKMLLLMQATQNGSLNIYQGDEIGMTNIVLESVEDVRDVQSLNFYNENLETKRYSNRDALEMINREGRDNARTPIQWSDEINGGFSAHTPWLKANPNYAVINVEKQDKDKDSILNFYRKVLKTRKQYDVFVHGDFEELEFNNPNIYAYKKKRENEEILVALNFSEEEIEFKFDTSDVASEILISNYENLNIENNQMTLKPYQGVVLEMN</sequence>
<gene>
    <name evidence="5" type="ORF">SAMN04488508_11260</name>
</gene>
<dbReference type="GO" id="GO:0004556">
    <property type="term" value="F:alpha-amylase activity"/>
    <property type="evidence" value="ECO:0007669"/>
    <property type="project" value="TreeGrafter"/>
</dbReference>
<dbReference type="InterPro" id="IPR006047">
    <property type="entry name" value="GH13_cat_dom"/>
</dbReference>
<dbReference type="OrthoDB" id="9806009at2"/>
<dbReference type="FunFam" id="3.90.400.10:FF:000002">
    <property type="entry name" value="Sucrose isomerase"/>
    <property type="match status" value="1"/>
</dbReference>
<dbReference type="PROSITE" id="PS50202">
    <property type="entry name" value="MSP"/>
    <property type="match status" value="1"/>
</dbReference>
<dbReference type="InterPro" id="IPR017853">
    <property type="entry name" value="GH"/>
</dbReference>
<keyword evidence="6" id="KW-1185">Reference proteome</keyword>
<dbReference type="SMART" id="SM00642">
    <property type="entry name" value="Aamy"/>
    <property type="match status" value="1"/>
</dbReference>
<reference evidence="6" key="1">
    <citation type="submission" date="2016-11" db="EMBL/GenBank/DDBJ databases">
        <authorList>
            <person name="Varghese N."/>
            <person name="Submissions S."/>
        </authorList>
    </citation>
    <scope>NUCLEOTIDE SEQUENCE [LARGE SCALE GENOMIC DNA]</scope>
    <source>
        <strain evidence="6">DSM 22623</strain>
    </source>
</reference>
<evidence type="ECO:0000313" key="6">
    <source>
        <dbReference type="Proteomes" id="UP000184432"/>
    </source>
</evidence>
<dbReference type="SUPFAM" id="SSF51011">
    <property type="entry name" value="Glycosyl hydrolase domain"/>
    <property type="match status" value="1"/>
</dbReference>
<evidence type="ECO:0000256" key="3">
    <source>
        <dbReference type="ARBA" id="ARBA00023295"/>
    </source>
</evidence>
<dbReference type="Proteomes" id="UP000184432">
    <property type="component" value="Unassembled WGS sequence"/>
</dbReference>
<dbReference type="Pfam" id="PF00128">
    <property type="entry name" value="Alpha-amylase"/>
    <property type="match status" value="1"/>
</dbReference>
<dbReference type="Gene3D" id="3.20.20.80">
    <property type="entry name" value="Glycosidases"/>
    <property type="match status" value="1"/>
</dbReference>
<evidence type="ECO:0000313" key="5">
    <source>
        <dbReference type="EMBL" id="SHJ62258.1"/>
    </source>
</evidence>
<dbReference type="Gene3D" id="3.90.400.10">
    <property type="entry name" value="Oligo-1,6-glucosidase, Domain 2"/>
    <property type="match status" value="1"/>
</dbReference>
<accession>A0A1M6KTF2</accession>
<dbReference type="PANTHER" id="PTHR10357:SF179">
    <property type="entry name" value="NEUTRAL AND BASIC AMINO ACID TRANSPORT PROTEIN RBAT"/>
    <property type="match status" value="1"/>
</dbReference>
<dbReference type="FunFam" id="2.60.40.1180:FF:000007">
    <property type="entry name" value="Sucrose isomerase"/>
    <property type="match status" value="1"/>
</dbReference>
<protein>
    <submittedName>
        <fullName evidence="5">Oligo-1,6-glucosidase</fullName>
    </submittedName>
</protein>
<evidence type="ECO:0000259" key="4">
    <source>
        <dbReference type="PROSITE" id="PS50202"/>
    </source>
</evidence>
<evidence type="ECO:0000256" key="2">
    <source>
        <dbReference type="ARBA" id="ARBA00022801"/>
    </source>
</evidence>
<dbReference type="PANTHER" id="PTHR10357">
    <property type="entry name" value="ALPHA-AMYLASE FAMILY MEMBER"/>
    <property type="match status" value="1"/>
</dbReference>
<dbReference type="STRING" id="570521.SAMN04488508_11260"/>
<dbReference type="SUPFAM" id="SSF51445">
    <property type="entry name" value="(Trans)glycosidases"/>
    <property type="match status" value="1"/>
</dbReference>
<dbReference type="InterPro" id="IPR045857">
    <property type="entry name" value="O16G_dom_2"/>
</dbReference>
<dbReference type="FunFam" id="3.20.20.80:FF:000064">
    <property type="entry name" value="Oligo-1,6-glucosidase"/>
    <property type="match status" value="2"/>
</dbReference>
<dbReference type="CDD" id="cd11333">
    <property type="entry name" value="AmyAc_SI_OligoGlu_DGase"/>
    <property type="match status" value="1"/>
</dbReference>
<dbReference type="NCBIfam" id="NF008183">
    <property type="entry name" value="PRK10933.1"/>
    <property type="match status" value="1"/>
</dbReference>
<dbReference type="RefSeq" id="WP_073321328.1">
    <property type="nucleotide sequence ID" value="NZ_FQYP01000012.1"/>
</dbReference>
<dbReference type="Pfam" id="PF23915">
    <property type="entry name" value="SusG_C"/>
    <property type="match status" value="1"/>
</dbReference>
<dbReference type="InterPro" id="IPR000535">
    <property type="entry name" value="MSP_dom"/>
</dbReference>
<keyword evidence="2" id="KW-0378">Hydrolase</keyword>
<proteinExistence type="inferred from homology"/>
<dbReference type="Gene3D" id="2.60.40.1180">
    <property type="entry name" value="Golgi alpha-mannosidase II"/>
    <property type="match status" value="1"/>
</dbReference>
<dbReference type="GO" id="GO:0009313">
    <property type="term" value="P:oligosaccharide catabolic process"/>
    <property type="evidence" value="ECO:0007669"/>
    <property type="project" value="TreeGrafter"/>
</dbReference>
<comment type="similarity">
    <text evidence="1">Belongs to the glycosyl hydrolase 13 family.</text>
</comment>
<dbReference type="EMBL" id="FQYP01000012">
    <property type="protein sequence ID" value="SHJ62258.1"/>
    <property type="molecule type" value="Genomic_DNA"/>
</dbReference>
<feature type="domain" description="MSP" evidence="4">
    <location>
        <begin position="475"/>
        <end position="556"/>
    </location>
</feature>
<keyword evidence="3" id="KW-0326">Glycosidase</keyword>
<name>A0A1M6KTF2_9FLAO</name>
<dbReference type="InterPro" id="IPR013780">
    <property type="entry name" value="Glyco_hydro_b"/>
</dbReference>
<evidence type="ECO:0000256" key="1">
    <source>
        <dbReference type="ARBA" id="ARBA00008061"/>
    </source>
</evidence>
<dbReference type="InterPro" id="IPR056300">
    <property type="entry name" value="SusG-like_C"/>
</dbReference>